<dbReference type="PROSITE" id="PS00534">
    <property type="entry name" value="FERROCHELATASE"/>
    <property type="match status" value="1"/>
</dbReference>
<evidence type="ECO:0000256" key="6">
    <source>
        <dbReference type="ARBA" id="ARBA00023239"/>
    </source>
</evidence>
<dbReference type="RefSeq" id="WP_021868331.1">
    <property type="nucleotide sequence ID" value="NZ_CAMLVM010000002.1"/>
</dbReference>
<evidence type="ECO:0000256" key="8">
    <source>
        <dbReference type="ARBA" id="ARBA00024536"/>
    </source>
</evidence>
<dbReference type="FunFam" id="3.40.50.1400:FF:000002">
    <property type="entry name" value="Ferrochelatase"/>
    <property type="match status" value="1"/>
</dbReference>
<dbReference type="SUPFAM" id="SSF53800">
    <property type="entry name" value="Chelatase"/>
    <property type="match status" value="1"/>
</dbReference>
<proteinExistence type="inferred from homology"/>
<evidence type="ECO:0000256" key="5">
    <source>
        <dbReference type="ARBA" id="ARBA00023133"/>
    </source>
</evidence>
<comment type="subcellular location">
    <subcellularLocation>
        <location evidence="9 10">Cytoplasm</location>
    </subcellularLocation>
</comment>
<accession>A0A6I3S1Q1</accession>
<dbReference type="PANTHER" id="PTHR11108:SF1">
    <property type="entry name" value="FERROCHELATASE, MITOCHONDRIAL"/>
    <property type="match status" value="1"/>
</dbReference>
<gene>
    <name evidence="9" type="primary">hemH</name>
    <name evidence="11" type="ORF">GMD42_09965</name>
</gene>
<comment type="pathway">
    <text evidence="9 10">Porphyrin-containing compound metabolism; protoheme biosynthesis; protoheme from protoporphyrin-IX: step 1/1.</text>
</comment>
<name>A0A6I3S1Q1_9BURK</name>
<feature type="binding site" evidence="9">
    <location>
        <position position="285"/>
    </location>
    <ligand>
        <name>Fe(2+)</name>
        <dbReference type="ChEBI" id="CHEBI:29033"/>
    </ligand>
</feature>
<reference evidence="11 12" key="1">
    <citation type="journal article" date="2019" name="Nat. Med.">
        <title>A library of human gut bacterial isolates paired with longitudinal multiomics data enables mechanistic microbiome research.</title>
        <authorList>
            <person name="Poyet M."/>
            <person name="Groussin M."/>
            <person name="Gibbons S.M."/>
            <person name="Avila-Pacheco J."/>
            <person name="Jiang X."/>
            <person name="Kearney S.M."/>
            <person name="Perrotta A.R."/>
            <person name="Berdy B."/>
            <person name="Zhao S."/>
            <person name="Lieberman T.D."/>
            <person name="Swanson P.K."/>
            <person name="Smith M."/>
            <person name="Roesemann S."/>
            <person name="Alexander J.E."/>
            <person name="Rich S.A."/>
            <person name="Livny J."/>
            <person name="Vlamakis H."/>
            <person name="Clish C."/>
            <person name="Bullock K."/>
            <person name="Deik A."/>
            <person name="Scott J."/>
            <person name="Pierce K.A."/>
            <person name="Xavier R.J."/>
            <person name="Alm E.J."/>
        </authorList>
    </citation>
    <scope>NUCLEOTIDE SEQUENCE [LARGE SCALE GENOMIC DNA]</scope>
    <source>
        <strain evidence="11 12">BIOML-A2</strain>
    </source>
</reference>
<dbReference type="Gene3D" id="3.40.50.1400">
    <property type="match status" value="2"/>
</dbReference>
<dbReference type="InterPro" id="IPR019772">
    <property type="entry name" value="Ferrochelatase_AS"/>
</dbReference>
<dbReference type="CDD" id="cd00419">
    <property type="entry name" value="Ferrochelatase_C"/>
    <property type="match status" value="1"/>
</dbReference>
<dbReference type="InterPro" id="IPR033659">
    <property type="entry name" value="Ferrochelatase_N"/>
</dbReference>
<comment type="function">
    <text evidence="9 10">Catalyzes the ferrous insertion into protoporphyrin IX.</text>
</comment>
<dbReference type="GO" id="GO:0004325">
    <property type="term" value="F:ferrochelatase activity"/>
    <property type="evidence" value="ECO:0007669"/>
    <property type="project" value="UniProtKB-UniRule"/>
</dbReference>
<evidence type="ECO:0000313" key="11">
    <source>
        <dbReference type="EMBL" id="MTU43931.1"/>
    </source>
</evidence>
<keyword evidence="3 9" id="KW-0479">Metal-binding</keyword>
<evidence type="ECO:0000256" key="1">
    <source>
        <dbReference type="ARBA" id="ARBA00007718"/>
    </source>
</evidence>
<comment type="catalytic activity">
    <reaction evidence="8">
        <text>Fe-coproporphyrin III + 2 H(+) = coproporphyrin III + Fe(2+)</text>
        <dbReference type="Rhea" id="RHEA:49572"/>
        <dbReference type="ChEBI" id="CHEBI:15378"/>
        <dbReference type="ChEBI" id="CHEBI:29033"/>
        <dbReference type="ChEBI" id="CHEBI:68438"/>
        <dbReference type="ChEBI" id="CHEBI:131725"/>
        <dbReference type="EC" id="4.99.1.9"/>
    </reaction>
    <physiologicalReaction direction="right-to-left" evidence="8">
        <dbReference type="Rhea" id="RHEA:49574"/>
    </physiologicalReaction>
</comment>
<dbReference type="GO" id="GO:0006783">
    <property type="term" value="P:heme biosynthetic process"/>
    <property type="evidence" value="ECO:0007669"/>
    <property type="project" value="UniProtKB-UniRule"/>
</dbReference>
<keyword evidence="4 9" id="KW-0408">Iron</keyword>
<dbReference type="AlphaFoldDB" id="A0A6I3S1Q1"/>
<keyword evidence="7 9" id="KW-0627">Porphyrin biosynthesis</keyword>
<evidence type="ECO:0000313" key="12">
    <source>
        <dbReference type="Proteomes" id="UP000462362"/>
    </source>
</evidence>
<feature type="binding site" evidence="9">
    <location>
        <position position="204"/>
    </location>
    <ligand>
        <name>Fe(2+)</name>
        <dbReference type="ChEBI" id="CHEBI:29033"/>
    </ligand>
</feature>
<comment type="similarity">
    <text evidence="1 9 10">Belongs to the ferrochelatase family.</text>
</comment>
<dbReference type="GO" id="GO:0005737">
    <property type="term" value="C:cytoplasm"/>
    <property type="evidence" value="ECO:0007669"/>
    <property type="project" value="UniProtKB-SubCell"/>
</dbReference>
<dbReference type="EC" id="4.98.1.1" evidence="9 10"/>
<evidence type="ECO:0000256" key="4">
    <source>
        <dbReference type="ARBA" id="ARBA00023004"/>
    </source>
</evidence>
<sequence>MTEKSPKTAVLLINLGSPDEPTASALKPYLREFLSDRRVVDLNPIFWQTLLNLVILPRRSPKSAARYVQVWMKEGAPLKVYTDRIADKLRQRFQQKAVDADVFVGMRYGNPSQVEVFKTIHNEHGFDRVLVLPLYPQYSSSTTASVFDAVSKAMQQMKSHPKVRFIRDYHTHLLYIKALADQIRDQWAKVGPLGKKGRLMLSFHGMPVRYCEEGDPYPKQVRETTDLLIQELGVDPSKVVLSYQSRFGKEEWLKPYSDETARHLAREGVERLDVICPGFHTDCLETIEEIGLELKETWLKAGGKVFHYIPCLNDSEASVSLVEKIVEEELLHWPE</sequence>
<dbReference type="NCBIfam" id="TIGR00109">
    <property type="entry name" value="hemH"/>
    <property type="match status" value="1"/>
</dbReference>
<protein>
    <recommendedName>
        <fullName evidence="9 10">Ferrochelatase</fullName>
        <ecNumber evidence="9 10">4.98.1.1</ecNumber>
    </recommendedName>
    <alternativeName>
        <fullName evidence="9">Heme synthase</fullName>
    </alternativeName>
    <alternativeName>
        <fullName evidence="9">Protoheme ferro-lyase</fullName>
    </alternativeName>
</protein>
<keyword evidence="6 9" id="KW-0456">Lyase</keyword>
<dbReference type="InterPro" id="IPR001015">
    <property type="entry name" value="Ferrochelatase"/>
</dbReference>
<dbReference type="HAMAP" id="MF_00323">
    <property type="entry name" value="Ferrochelatase"/>
    <property type="match status" value="1"/>
</dbReference>
<dbReference type="InterPro" id="IPR033644">
    <property type="entry name" value="Ferrochelatase_C"/>
</dbReference>
<evidence type="ECO:0000256" key="9">
    <source>
        <dbReference type="HAMAP-Rule" id="MF_00323"/>
    </source>
</evidence>
<dbReference type="Proteomes" id="UP000462362">
    <property type="component" value="Unassembled WGS sequence"/>
</dbReference>
<comment type="caution">
    <text evidence="11">The sequence shown here is derived from an EMBL/GenBank/DDBJ whole genome shotgun (WGS) entry which is preliminary data.</text>
</comment>
<dbReference type="PANTHER" id="PTHR11108">
    <property type="entry name" value="FERROCHELATASE"/>
    <property type="match status" value="1"/>
</dbReference>
<evidence type="ECO:0000256" key="7">
    <source>
        <dbReference type="ARBA" id="ARBA00023244"/>
    </source>
</evidence>
<evidence type="ECO:0000256" key="3">
    <source>
        <dbReference type="ARBA" id="ARBA00022723"/>
    </source>
</evidence>
<keyword evidence="2 9" id="KW-0963">Cytoplasm</keyword>
<comment type="catalytic activity">
    <reaction evidence="9 10">
        <text>heme b + 2 H(+) = protoporphyrin IX + Fe(2+)</text>
        <dbReference type="Rhea" id="RHEA:22584"/>
        <dbReference type="ChEBI" id="CHEBI:15378"/>
        <dbReference type="ChEBI" id="CHEBI:29033"/>
        <dbReference type="ChEBI" id="CHEBI:57306"/>
        <dbReference type="ChEBI" id="CHEBI:60344"/>
        <dbReference type="EC" id="4.98.1.1"/>
    </reaction>
</comment>
<dbReference type="UniPathway" id="UPA00252">
    <property type="reaction ID" value="UER00325"/>
</dbReference>
<dbReference type="EMBL" id="WNCL01000036">
    <property type="protein sequence ID" value="MTU43931.1"/>
    <property type="molecule type" value="Genomic_DNA"/>
</dbReference>
<evidence type="ECO:0000256" key="10">
    <source>
        <dbReference type="RuleBase" id="RU000607"/>
    </source>
</evidence>
<evidence type="ECO:0000256" key="2">
    <source>
        <dbReference type="ARBA" id="ARBA00022490"/>
    </source>
</evidence>
<dbReference type="Pfam" id="PF00762">
    <property type="entry name" value="Ferrochelatase"/>
    <property type="match status" value="1"/>
</dbReference>
<keyword evidence="5 9" id="KW-0350">Heme biosynthesis</keyword>
<dbReference type="CDD" id="cd03411">
    <property type="entry name" value="Ferrochelatase_N"/>
    <property type="match status" value="1"/>
</dbReference>
<dbReference type="GO" id="GO:0046872">
    <property type="term" value="F:metal ion binding"/>
    <property type="evidence" value="ECO:0007669"/>
    <property type="project" value="UniProtKB-KW"/>
</dbReference>
<organism evidence="11 12">
    <name type="scientific">Parasutterella excrementihominis</name>
    <dbReference type="NCBI Taxonomy" id="487175"/>
    <lineage>
        <taxon>Bacteria</taxon>
        <taxon>Pseudomonadati</taxon>
        <taxon>Pseudomonadota</taxon>
        <taxon>Betaproteobacteria</taxon>
        <taxon>Burkholderiales</taxon>
        <taxon>Sutterellaceae</taxon>
        <taxon>Parasutterella</taxon>
    </lineage>
</organism>